<name>A0AAU6WB24_9MICC</name>
<evidence type="ECO:0000313" key="8">
    <source>
        <dbReference type="EMBL" id="XAO45210.1"/>
    </source>
</evidence>
<feature type="binding site" evidence="6">
    <location>
        <position position="150"/>
    </location>
    <ligand>
        <name>FMN</name>
        <dbReference type="ChEBI" id="CHEBI:58210"/>
    </ligand>
</feature>
<feature type="binding site" evidence="6">
    <location>
        <position position="200"/>
    </location>
    <ligand>
        <name>FMN</name>
        <dbReference type="ChEBI" id="CHEBI:58210"/>
    </ligand>
</feature>
<reference evidence="8 9" key="1">
    <citation type="submission" date="2023-05" db="EMBL/GenBank/DDBJ databases">
        <title>Glutamicibacter sp. B1, complete genome.</title>
        <authorList>
            <person name="Long Y.H."/>
            <person name="Fang T."/>
            <person name="Li X.Y."/>
        </authorList>
    </citation>
    <scope>NUCLEOTIDE SEQUENCE [LARGE SCALE GENOMIC DNA]</scope>
    <source>
        <strain evidence="8 9">B1</strain>
    </source>
</reference>
<dbReference type="KEGG" id="gey:QMQ05_12740"/>
<comment type="similarity">
    <text evidence="5">Belongs to the NtaA/SnaA/DszA monooxygenase family.</text>
</comment>
<evidence type="ECO:0000313" key="9">
    <source>
        <dbReference type="Proteomes" id="UP001486888"/>
    </source>
</evidence>
<keyword evidence="4" id="KW-0503">Monooxygenase</keyword>
<organism evidence="8 9">
    <name type="scientific">Glutamicibacter ectropisis</name>
    <dbReference type="NCBI Taxonomy" id="3046593"/>
    <lineage>
        <taxon>Bacteria</taxon>
        <taxon>Bacillati</taxon>
        <taxon>Actinomycetota</taxon>
        <taxon>Actinomycetes</taxon>
        <taxon>Micrococcales</taxon>
        <taxon>Micrococcaceae</taxon>
        <taxon>Glutamicibacter</taxon>
    </lineage>
</organism>
<dbReference type="InterPro" id="IPR051260">
    <property type="entry name" value="Diverse_substr_monoxygenases"/>
</dbReference>
<dbReference type="AlphaFoldDB" id="A0AAU6WB24"/>
<keyword evidence="2 6" id="KW-0288">FMN</keyword>
<dbReference type="GO" id="GO:0016705">
    <property type="term" value="F:oxidoreductase activity, acting on paired donors, with incorporation or reduction of molecular oxygen"/>
    <property type="evidence" value="ECO:0007669"/>
    <property type="project" value="InterPro"/>
</dbReference>
<keyword evidence="3" id="KW-0560">Oxidoreductase</keyword>
<dbReference type="GO" id="GO:0004497">
    <property type="term" value="F:monooxygenase activity"/>
    <property type="evidence" value="ECO:0007669"/>
    <property type="project" value="UniProtKB-KW"/>
</dbReference>
<dbReference type="PIRSF" id="PIRSF000337">
    <property type="entry name" value="NTA_MOA"/>
    <property type="match status" value="1"/>
</dbReference>
<keyword evidence="1 6" id="KW-0285">Flavoprotein</keyword>
<dbReference type="InterPro" id="IPR036661">
    <property type="entry name" value="Luciferase-like_sf"/>
</dbReference>
<dbReference type="EMBL" id="CP125942">
    <property type="protein sequence ID" value="XAO45210.1"/>
    <property type="molecule type" value="Genomic_DNA"/>
</dbReference>
<evidence type="ECO:0000256" key="1">
    <source>
        <dbReference type="ARBA" id="ARBA00022630"/>
    </source>
</evidence>
<dbReference type="Gene3D" id="3.20.20.30">
    <property type="entry name" value="Luciferase-like domain"/>
    <property type="match status" value="1"/>
</dbReference>
<gene>
    <name evidence="8" type="ORF">QMQ05_12740</name>
</gene>
<evidence type="ECO:0000256" key="3">
    <source>
        <dbReference type="ARBA" id="ARBA00023002"/>
    </source>
</evidence>
<sequence length="442" mass="49060">MSKQNQLRFGVFFQGVNSSTIWRSEASGSQTDFASFRQLAQTAERGLFSAFFLGEGLRLREHLGSIHELDVAGRPDAQTMLAALAAVTSKIGLVATQNTTYNDPADLAHRLASLDLISGGRAAWNIVTTHNAWTGANFRRGGYLEHHERYSHAEDFVRTVRQIWEGSPVHHRGRHYDVDYTGTIPASAQLRPVLFQAGDSPEGRDFAARQTDVIFSAHVGLEDALQFRQDINERAAKVGRAENSVKIMPGAEFIIAETPGAAEEKYHWVREHQIGPQQALAYLEQFWGTRLDGVDPYGPLPEFDPVVERSSVTRGSGFQGAKSLELANAWRAEAKDKGQNIIQFVRSRSHRADHTFTGSYDQIAERLAQYAELGAVDGFNITPWLIPTGLDEIVDHLVPRLQERGIYPEAYADTLRENLGLSIDSNHEQQAIKPLSTAQEAS</sequence>
<evidence type="ECO:0000256" key="5">
    <source>
        <dbReference type="ARBA" id="ARBA00033748"/>
    </source>
</evidence>
<dbReference type="PANTHER" id="PTHR30011:SF16">
    <property type="entry name" value="C2H2 FINGER DOMAIN TRANSCRIPTION FACTOR (EUROFUNG)-RELATED"/>
    <property type="match status" value="1"/>
</dbReference>
<dbReference type="Proteomes" id="UP001486888">
    <property type="component" value="Chromosome"/>
</dbReference>
<feature type="domain" description="Luciferase-like" evidence="7">
    <location>
        <begin position="8"/>
        <end position="375"/>
    </location>
</feature>
<dbReference type="PANTHER" id="PTHR30011">
    <property type="entry name" value="ALKANESULFONATE MONOOXYGENASE-RELATED"/>
    <property type="match status" value="1"/>
</dbReference>
<protein>
    <submittedName>
        <fullName evidence="8">LLM class flavin-dependent oxidoreductase</fullName>
    </submittedName>
</protein>
<dbReference type="RefSeq" id="WP_345470539.1">
    <property type="nucleotide sequence ID" value="NZ_CP125942.1"/>
</dbReference>
<accession>A0AAU6WB24</accession>
<proteinExistence type="inferred from homology"/>
<dbReference type="InterPro" id="IPR016215">
    <property type="entry name" value="NTA_MOA"/>
</dbReference>
<evidence type="ECO:0000256" key="4">
    <source>
        <dbReference type="ARBA" id="ARBA00023033"/>
    </source>
</evidence>
<evidence type="ECO:0000256" key="2">
    <source>
        <dbReference type="ARBA" id="ARBA00022643"/>
    </source>
</evidence>
<evidence type="ECO:0000256" key="6">
    <source>
        <dbReference type="PIRSR" id="PIRSR000337-1"/>
    </source>
</evidence>
<keyword evidence="9" id="KW-1185">Reference proteome</keyword>
<dbReference type="InterPro" id="IPR011251">
    <property type="entry name" value="Luciferase-like_dom"/>
</dbReference>
<dbReference type="Pfam" id="PF00296">
    <property type="entry name" value="Bac_luciferase"/>
    <property type="match status" value="1"/>
</dbReference>
<evidence type="ECO:0000259" key="7">
    <source>
        <dbReference type="Pfam" id="PF00296"/>
    </source>
</evidence>
<dbReference type="SUPFAM" id="SSF51679">
    <property type="entry name" value="Bacterial luciferase-like"/>
    <property type="match status" value="1"/>
</dbReference>
<feature type="binding site" evidence="6">
    <location>
        <position position="96"/>
    </location>
    <ligand>
        <name>FMN</name>
        <dbReference type="ChEBI" id="CHEBI:58210"/>
    </ligand>
</feature>
<feature type="binding site" evidence="6">
    <location>
        <position position="146"/>
    </location>
    <ligand>
        <name>FMN</name>
        <dbReference type="ChEBI" id="CHEBI:58210"/>
    </ligand>
</feature>